<dbReference type="HOGENOM" id="CLU_174456_0_0_1"/>
<proteinExistence type="predicted"/>
<sequence>RSGISGWLHQEYRELELLNEVTRLQYHRKIPTSVGGVTRKQVIYTYRQWMEDDFVPNSMPKHIRWSKEQPWPSYEPDNDEGWRIVTNKSSKKNSYQ</sequence>
<evidence type="ECO:0000313" key="2">
    <source>
        <dbReference type="EMBL" id="EKM48526.1"/>
    </source>
</evidence>
<keyword evidence="3" id="KW-1185">Reference proteome</keyword>
<feature type="compositionally biased region" description="Polar residues" evidence="1">
    <location>
        <begin position="86"/>
        <end position="96"/>
    </location>
</feature>
<dbReference type="KEGG" id="pco:PHACADRAFT_108786"/>
<evidence type="ECO:0000256" key="1">
    <source>
        <dbReference type="SAM" id="MobiDB-lite"/>
    </source>
</evidence>
<protein>
    <submittedName>
        <fullName evidence="2">Uncharacterized protein</fullName>
    </submittedName>
</protein>
<reference evidence="2 3" key="1">
    <citation type="journal article" date="2012" name="BMC Genomics">
        <title>Comparative genomics of the white-rot fungi, Phanerochaete carnosa and P. chrysosporium, to elucidate the genetic basis of the distinct wood types they colonize.</title>
        <authorList>
            <person name="Suzuki H."/>
            <person name="MacDonald J."/>
            <person name="Syed K."/>
            <person name="Salamov A."/>
            <person name="Hori C."/>
            <person name="Aerts A."/>
            <person name="Henrissat B."/>
            <person name="Wiebenga A."/>
            <person name="vanKuyk P.A."/>
            <person name="Barry K."/>
            <person name="Lindquist E."/>
            <person name="LaButti K."/>
            <person name="Lapidus A."/>
            <person name="Lucas S."/>
            <person name="Coutinho P."/>
            <person name="Gong Y."/>
            <person name="Samejima M."/>
            <person name="Mahadevan R."/>
            <person name="Abou-Zaid M."/>
            <person name="de Vries R.P."/>
            <person name="Igarashi K."/>
            <person name="Yadav J.S."/>
            <person name="Grigoriev I.V."/>
            <person name="Master E.R."/>
        </authorList>
    </citation>
    <scope>NUCLEOTIDE SEQUENCE [LARGE SCALE GENOMIC DNA]</scope>
    <source>
        <strain evidence="2 3">HHB-10118-sp</strain>
    </source>
</reference>
<organism evidence="2 3">
    <name type="scientific">Phanerochaete carnosa (strain HHB-10118-sp)</name>
    <name type="common">White-rot fungus</name>
    <name type="synonym">Peniophora carnosa</name>
    <dbReference type="NCBI Taxonomy" id="650164"/>
    <lineage>
        <taxon>Eukaryota</taxon>
        <taxon>Fungi</taxon>
        <taxon>Dikarya</taxon>
        <taxon>Basidiomycota</taxon>
        <taxon>Agaricomycotina</taxon>
        <taxon>Agaricomycetes</taxon>
        <taxon>Polyporales</taxon>
        <taxon>Phanerochaetaceae</taxon>
        <taxon>Phanerochaete</taxon>
    </lineage>
</organism>
<accession>K5UGC0</accession>
<dbReference type="Proteomes" id="UP000008370">
    <property type="component" value="Unassembled WGS sequence"/>
</dbReference>
<dbReference type="AlphaFoldDB" id="K5UGC0"/>
<dbReference type="OrthoDB" id="2796114at2759"/>
<name>K5UGC0_PHACS</name>
<evidence type="ECO:0000313" key="3">
    <source>
        <dbReference type="Proteomes" id="UP000008370"/>
    </source>
</evidence>
<gene>
    <name evidence="2" type="ORF">PHACADRAFT_108786</name>
</gene>
<dbReference type="RefSeq" id="XP_007402922.1">
    <property type="nucleotide sequence ID" value="XM_007402860.1"/>
</dbReference>
<dbReference type="GeneID" id="18907538"/>
<dbReference type="EMBL" id="JH930967">
    <property type="protein sequence ID" value="EKM48526.1"/>
    <property type="molecule type" value="Genomic_DNA"/>
</dbReference>
<feature type="non-terminal residue" evidence="2">
    <location>
        <position position="1"/>
    </location>
</feature>
<feature type="region of interest" description="Disordered" evidence="1">
    <location>
        <begin position="68"/>
        <end position="96"/>
    </location>
</feature>
<dbReference type="InParanoid" id="K5UGC0"/>